<evidence type="ECO:0000256" key="3">
    <source>
        <dbReference type="ARBA" id="ARBA00022801"/>
    </source>
</evidence>
<dbReference type="InterPro" id="IPR006680">
    <property type="entry name" value="Amidohydro-rel"/>
</dbReference>
<evidence type="ECO:0000256" key="5">
    <source>
        <dbReference type="PIRNR" id="PIRNR038994"/>
    </source>
</evidence>
<keyword evidence="2 8" id="KW-0479">Metal-binding</keyword>
<dbReference type="InterPro" id="IPR011059">
    <property type="entry name" value="Metal-dep_hydrolase_composite"/>
</dbReference>
<proteinExistence type="inferred from homology"/>
<feature type="binding site" evidence="7">
    <location>
        <begin position="314"/>
        <end position="316"/>
    </location>
    <ligand>
        <name>substrate</name>
    </ligand>
</feature>
<keyword evidence="3 5" id="KW-0378">Hydrolase</keyword>
<dbReference type="Proteomes" id="UP001164390">
    <property type="component" value="Chromosome"/>
</dbReference>
<feature type="binding site" evidence="7">
    <location>
        <position position="138"/>
    </location>
    <ligand>
        <name>substrate</name>
    </ligand>
</feature>
<feature type="binding site" evidence="8">
    <location>
        <position position="216"/>
    </location>
    <ligand>
        <name>Zn(2+)</name>
        <dbReference type="ChEBI" id="CHEBI:29105"/>
    </ligand>
</feature>
<dbReference type="GO" id="GO:0006046">
    <property type="term" value="P:N-acetylglucosamine catabolic process"/>
    <property type="evidence" value="ECO:0007669"/>
    <property type="project" value="TreeGrafter"/>
</dbReference>
<feature type="binding site" evidence="7">
    <location>
        <position position="227"/>
    </location>
    <ligand>
        <name>substrate</name>
    </ligand>
</feature>
<feature type="binding site" evidence="7">
    <location>
        <position position="254"/>
    </location>
    <ligand>
        <name>substrate</name>
    </ligand>
</feature>
<dbReference type="PIRSF" id="PIRSF038994">
    <property type="entry name" value="NagA"/>
    <property type="match status" value="1"/>
</dbReference>
<evidence type="ECO:0000256" key="8">
    <source>
        <dbReference type="PIRSR" id="PIRSR038994-3"/>
    </source>
</evidence>
<feature type="binding site" evidence="8">
    <location>
        <position position="193"/>
    </location>
    <ligand>
        <name>Zn(2+)</name>
        <dbReference type="ChEBI" id="CHEBI:29105"/>
    </ligand>
</feature>
<evidence type="ECO:0000259" key="9">
    <source>
        <dbReference type="Pfam" id="PF01979"/>
    </source>
</evidence>
<sequence>MSELLRGRVVTPDAVLDDGVVEVDGDRIGSVSRVSAWRADHPDDALPEPSGTLLPGLVDIHCHGGGGAVFTTSDPAEATTAAEHHHRNGTTSVMASLVTASPDDLVEQVTALAPLVRAGVVAGVHLEGPFLSEARCGAQDPALIVDPNPDVATRILDAADDTVAMMTIAPERPGYDRTAEVLRGRGVVVALGHSDADYDTFASALAGLEGTGVVTHLANGMPPFHHRAGGPVGASLVAASQRVAVIELIADGRHVDAGFVRLAFAVAGGQVALVTDAMAAAGMADGEYDLGGQRVGVREGLARLVDGDGEFGSIAGGTSRLIENVARCVNEVGIPLVDAVRAASSTPARAVGLADACGALLPGRYADVLVTDDHLSLRRVLRRGEWLSTGR</sequence>
<evidence type="ECO:0000256" key="7">
    <source>
        <dbReference type="PIRSR" id="PIRSR038994-2"/>
    </source>
</evidence>
<dbReference type="InterPro" id="IPR032466">
    <property type="entry name" value="Metal_Hydrolase"/>
</dbReference>
<dbReference type="GO" id="GO:0046872">
    <property type="term" value="F:metal ion binding"/>
    <property type="evidence" value="ECO:0007669"/>
    <property type="project" value="UniProtKB-KW"/>
</dbReference>
<comment type="cofactor">
    <cofactor evidence="8">
        <name>a divalent metal cation</name>
        <dbReference type="ChEBI" id="CHEBI:60240"/>
    </cofactor>
    <text evidence="8">Binds 1 divalent metal cation per subunit.</text>
</comment>
<feature type="binding site" evidence="8">
    <location>
        <position position="127"/>
    </location>
    <ligand>
        <name>Zn(2+)</name>
        <dbReference type="ChEBI" id="CHEBI:29105"/>
    </ligand>
</feature>
<dbReference type="Pfam" id="PF01979">
    <property type="entry name" value="Amidohydro_1"/>
    <property type="match status" value="1"/>
</dbReference>
<organism evidence="10 11">
    <name type="scientific">Solicola gregarius</name>
    <dbReference type="NCBI Taxonomy" id="2908642"/>
    <lineage>
        <taxon>Bacteria</taxon>
        <taxon>Bacillati</taxon>
        <taxon>Actinomycetota</taxon>
        <taxon>Actinomycetes</taxon>
        <taxon>Propionibacteriales</taxon>
        <taxon>Nocardioidaceae</taxon>
        <taxon>Solicola</taxon>
    </lineage>
</organism>
<dbReference type="PANTHER" id="PTHR11113">
    <property type="entry name" value="N-ACETYLGLUCOSAMINE-6-PHOSPHATE DEACETYLASE"/>
    <property type="match status" value="1"/>
</dbReference>
<dbReference type="InterPro" id="IPR003764">
    <property type="entry name" value="GlcNAc_6-P_deAcase"/>
</dbReference>
<dbReference type="PANTHER" id="PTHR11113:SF14">
    <property type="entry name" value="N-ACETYLGLUCOSAMINE-6-PHOSPHATE DEACETYLASE"/>
    <property type="match status" value="1"/>
</dbReference>
<comment type="similarity">
    <text evidence="1 5">Belongs to the metallo-dependent hydrolases superfamily. NagA family.</text>
</comment>
<evidence type="ECO:0000313" key="11">
    <source>
        <dbReference type="Proteomes" id="UP001164390"/>
    </source>
</evidence>
<dbReference type="Gene3D" id="3.20.20.140">
    <property type="entry name" value="Metal-dependent hydrolases"/>
    <property type="match status" value="1"/>
</dbReference>
<dbReference type="EMBL" id="CP094970">
    <property type="protein sequence ID" value="UYM04145.1"/>
    <property type="molecule type" value="Genomic_DNA"/>
</dbReference>
<dbReference type="SUPFAM" id="SSF51338">
    <property type="entry name" value="Composite domain of metallo-dependent hydrolases"/>
    <property type="match status" value="1"/>
</dbReference>
<feature type="domain" description="Amidohydrolase-related" evidence="9">
    <location>
        <begin position="52"/>
        <end position="373"/>
    </location>
</feature>
<evidence type="ECO:0000256" key="4">
    <source>
        <dbReference type="ARBA" id="ARBA00023277"/>
    </source>
</evidence>
<evidence type="ECO:0000256" key="2">
    <source>
        <dbReference type="ARBA" id="ARBA00022723"/>
    </source>
</evidence>
<dbReference type="GO" id="GO:0008448">
    <property type="term" value="F:N-acetylglucosamine-6-phosphate deacetylase activity"/>
    <property type="evidence" value="ECO:0007669"/>
    <property type="project" value="InterPro"/>
</dbReference>
<accession>A0AA46TFE3</accession>
<dbReference type="KEGG" id="sgrg:L0C25_16560"/>
<name>A0AA46TFE3_9ACTN</name>
<reference evidence="10" key="1">
    <citation type="submission" date="2022-01" db="EMBL/GenBank/DDBJ databases">
        <title>Nocardioidaceae gen. sp. A5X3R13.</title>
        <authorList>
            <person name="Lopez Marin M.A."/>
            <person name="Uhlik O."/>
        </authorList>
    </citation>
    <scope>NUCLEOTIDE SEQUENCE</scope>
    <source>
        <strain evidence="10">A5X3R13</strain>
    </source>
</reference>
<dbReference type="Gene3D" id="2.30.40.10">
    <property type="entry name" value="Urease, subunit C, domain 1"/>
    <property type="match status" value="1"/>
</dbReference>
<protein>
    <submittedName>
        <fullName evidence="10">Amidohydrolase family protein</fullName>
    </submittedName>
</protein>
<evidence type="ECO:0000256" key="6">
    <source>
        <dbReference type="PIRSR" id="PIRSR038994-1"/>
    </source>
</evidence>
<keyword evidence="11" id="KW-1185">Reference proteome</keyword>
<gene>
    <name evidence="10" type="ORF">L0C25_16560</name>
</gene>
<keyword evidence="4 5" id="KW-0119">Carbohydrate metabolism</keyword>
<evidence type="ECO:0000313" key="10">
    <source>
        <dbReference type="EMBL" id="UYM04145.1"/>
    </source>
</evidence>
<feature type="active site" description="Proton donor/acceptor" evidence="6">
    <location>
        <position position="276"/>
    </location>
</feature>
<feature type="binding site" evidence="7">
    <location>
        <begin position="219"/>
        <end position="220"/>
    </location>
    <ligand>
        <name>substrate</name>
    </ligand>
</feature>
<dbReference type="AlphaFoldDB" id="A0AA46TFE3"/>
<dbReference type="RefSeq" id="WP_271632804.1">
    <property type="nucleotide sequence ID" value="NZ_CP094970.1"/>
</dbReference>
<evidence type="ECO:0000256" key="1">
    <source>
        <dbReference type="ARBA" id="ARBA00010716"/>
    </source>
</evidence>
<dbReference type="SUPFAM" id="SSF51556">
    <property type="entry name" value="Metallo-dependent hydrolases"/>
    <property type="match status" value="1"/>
</dbReference>